<feature type="compositionally biased region" description="Basic and acidic residues" evidence="1">
    <location>
        <begin position="144"/>
        <end position="154"/>
    </location>
</feature>
<organism evidence="3 4">
    <name type="scientific">Sulfobacillus benefaciens</name>
    <dbReference type="NCBI Taxonomy" id="453960"/>
    <lineage>
        <taxon>Bacteria</taxon>
        <taxon>Bacillati</taxon>
        <taxon>Bacillota</taxon>
        <taxon>Clostridia</taxon>
        <taxon>Eubacteriales</taxon>
        <taxon>Clostridiales Family XVII. Incertae Sedis</taxon>
        <taxon>Sulfobacillus</taxon>
    </lineage>
</organism>
<dbReference type="CDD" id="cd00093">
    <property type="entry name" value="HTH_XRE"/>
    <property type="match status" value="1"/>
</dbReference>
<dbReference type="EMBL" id="PXYT01000093">
    <property type="protein sequence ID" value="PSR23447.1"/>
    <property type="molecule type" value="Genomic_DNA"/>
</dbReference>
<evidence type="ECO:0000256" key="1">
    <source>
        <dbReference type="SAM" id="MobiDB-lite"/>
    </source>
</evidence>
<dbReference type="InterPro" id="IPR001387">
    <property type="entry name" value="Cro/C1-type_HTH"/>
</dbReference>
<sequence>MSYVLPLDLVLNDEALREYLKTDWIIKTMLHLESTRKIAGYTQSDLATLLNTTQSVISRSESDMDGAISLRRYAEWLFACGAVPTRIETTTLVDARKDLIISTYGKNSGYISKAPTDNRANQSLVDSAPVLFSTTYGQESSDSPTKEPKKGVAA</sequence>
<comment type="caution">
    <text evidence="3">The sequence shown here is derived from an EMBL/GenBank/DDBJ whole genome shotgun (WGS) entry which is preliminary data.</text>
</comment>
<feature type="region of interest" description="Disordered" evidence="1">
    <location>
        <begin position="135"/>
        <end position="154"/>
    </location>
</feature>
<evidence type="ECO:0000313" key="3">
    <source>
        <dbReference type="EMBL" id="PSR23447.1"/>
    </source>
</evidence>
<feature type="domain" description="HTH cro/C1-type" evidence="2">
    <location>
        <begin position="32"/>
        <end position="59"/>
    </location>
</feature>
<evidence type="ECO:0000259" key="2">
    <source>
        <dbReference type="PROSITE" id="PS50943"/>
    </source>
</evidence>
<accession>A0A2T2WMI7</accession>
<reference evidence="3 4" key="1">
    <citation type="journal article" date="2014" name="BMC Genomics">
        <title>Comparison of environmental and isolate Sulfobacillus genomes reveals diverse carbon, sulfur, nitrogen, and hydrogen metabolisms.</title>
        <authorList>
            <person name="Justice N.B."/>
            <person name="Norman A."/>
            <person name="Brown C.T."/>
            <person name="Singh A."/>
            <person name="Thomas B.C."/>
            <person name="Banfield J.F."/>
        </authorList>
    </citation>
    <scope>NUCLEOTIDE SEQUENCE [LARGE SCALE GENOMIC DNA]</scope>
    <source>
        <strain evidence="3">AMDSBA1</strain>
    </source>
</reference>
<dbReference type="Proteomes" id="UP000242699">
    <property type="component" value="Unassembled WGS sequence"/>
</dbReference>
<proteinExistence type="predicted"/>
<name>A0A2T2WMI7_9FIRM</name>
<dbReference type="PROSITE" id="PS50943">
    <property type="entry name" value="HTH_CROC1"/>
    <property type="match status" value="1"/>
</dbReference>
<dbReference type="Gene3D" id="1.10.260.40">
    <property type="entry name" value="lambda repressor-like DNA-binding domains"/>
    <property type="match status" value="1"/>
</dbReference>
<evidence type="ECO:0000313" key="4">
    <source>
        <dbReference type="Proteomes" id="UP000242699"/>
    </source>
</evidence>
<dbReference type="AlphaFoldDB" id="A0A2T2WMI7"/>
<dbReference type="SUPFAM" id="SSF47413">
    <property type="entry name" value="lambda repressor-like DNA-binding domains"/>
    <property type="match status" value="1"/>
</dbReference>
<gene>
    <name evidence="3" type="ORF">C7B43_20010</name>
</gene>
<protein>
    <recommendedName>
        <fullName evidence="2">HTH cro/C1-type domain-containing protein</fullName>
    </recommendedName>
</protein>
<dbReference type="InterPro" id="IPR010982">
    <property type="entry name" value="Lambda_DNA-bd_dom_sf"/>
</dbReference>
<dbReference type="GO" id="GO:0003677">
    <property type="term" value="F:DNA binding"/>
    <property type="evidence" value="ECO:0007669"/>
    <property type="project" value="InterPro"/>
</dbReference>